<proteinExistence type="predicted"/>
<keyword evidence="1" id="KW-0808">Transferase</keyword>
<dbReference type="CDD" id="cd02440">
    <property type="entry name" value="AdoMet_MTases"/>
    <property type="match status" value="1"/>
</dbReference>
<sequence length="348" mass="39864">MDVSMLALLAKTTTIMEYLGFLWVTQTGLELNLWAELEKASSLEEIMTLHPDWDEILLDHWLEQAHYLELLTRKNDRFQTTKLAKAVNKYRNFGLEALYKELTQHWTRGFAELPGLMMKQREKLTLETDMQEELISKASLASEPFVWPFLRTKCQKERWKNVLDLGCGEGRYLKNLSEEFGDLRGVGLEMNPAVAGRGQEMAKASEGRIQILCKDIFSLVHQRKESLSELGTFDLCLLNNSIYYFTQEQRIELLQSIKEFLKPGGQVGILTAVRKGEPVRVFHTHLPQNLMSFFLACHQGFSGLPTAGEITSLLERSGYSDVDISVMPLGTSHYFFAKRTDEPIETSR</sequence>
<dbReference type="KEGG" id="dai:Desaci_1165"/>
<dbReference type="AlphaFoldDB" id="I4D325"/>
<keyword evidence="3" id="KW-0830">Ubiquinone</keyword>
<dbReference type="GO" id="GO:0008168">
    <property type="term" value="F:methyltransferase activity"/>
    <property type="evidence" value="ECO:0007669"/>
    <property type="project" value="UniProtKB-KW"/>
</dbReference>
<reference evidence="3 4" key="1">
    <citation type="journal article" date="2012" name="J. Bacteriol.">
        <title>Complete genome sequences of Desulfosporosinus orientis DSM765T, Desulfosporosinus youngiae DSM17734T, Desulfosporosinus meridiei DSM13257T, and Desulfosporosinus acidiphilus DSM22704T.</title>
        <authorList>
            <person name="Pester M."/>
            <person name="Brambilla E."/>
            <person name="Alazard D."/>
            <person name="Rattei T."/>
            <person name="Weinmaier T."/>
            <person name="Han J."/>
            <person name="Lucas S."/>
            <person name="Lapidus A."/>
            <person name="Cheng J.F."/>
            <person name="Goodwin L."/>
            <person name="Pitluck S."/>
            <person name="Peters L."/>
            <person name="Ovchinnikova G."/>
            <person name="Teshima H."/>
            <person name="Detter J.C."/>
            <person name="Han C.S."/>
            <person name="Tapia R."/>
            <person name="Land M.L."/>
            <person name="Hauser L."/>
            <person name="Kyrpides N.C."/>
            <person name="Ivanova N.N."/>
            <person name="Pagani I."/>
            <person name="Huntmann M."/>
            <person name="Wei C.L."/>
            <person name="Davenport K.W."/>
            <person name="Daligault H."/>
            <person name="Chain P.S."/>
            <person name="Chen A."/>
            <person name="Mavromatis K."/>
            <person name="Markowitz V."/>
            <person name="Szeto E."/>
            <person name="Mikhailova N."/>
            <person name="Pati A."/>
            <person name="Wagner M."/>
            <person name="Woyke T."/>
            <person name="Ollivier B."/>
            <person name="Klenk H.P."/>
            <person name="Spring S."/>
            <person name="Loy A."/>
        </authorList>
    </citation>
    <scope>NUCLEOTIDE SEQUENCE [LARGE SCALE GENOMIC DNA]</scope>
    <source>
        <strain evidence="4">DSM 22704 / JCM 16185 / SJ4</strain>
    </source>
</reference>
<dbReference type="OrthoDB" id="146133at2"/>
<dbReference type="SUPFAM" id="SSF53335">
    <property type="entry name" value="S-adenosyl-L-methionine-dependent methyltransferases"/>
    <property type="match status" value="1"/>
</dbReference>
<dbReference type="InterPro" id="IPR041698">
    <property type="entry name" value="Methyltransf_25"/>
</dbReference>
<organism evidence="3 4">
    <name type="scientific">Desulfosporosinus acidiphilus (strain DSM 22704 / JCM 16185 / SJ4)</name>
    <dbReference type="NCBI Taxonomy" id="646529"/>
    <lineage>
        <taxon>Bacteria</taxon>
        <taxon>Bacillati</taxon>
        <taxon>Bacillota</taxon>
        <taxon>Clostridia</taxon>
        <taxon>Eubacteriales</taxon>
        <taxon>Desulfitobacteriaceae</taxon>
        <taxon>Desulfosporosinus</taxon>
    </lineage>
</organism>
<evidence type="ECO:0000259" key="2">
    <source>
        <dbReference type="Pfam" id="PF13649"/>
    </source>
</evidence>
<evidence type="ECO:0000313" key="3">
    <source>
        <dbReference type="EMBL" id="AFM40199.1"/>
    </source>
</evidence>
<evidence type="ECO:0000313" key="4">
    <source>
        <dbReference type="Proteomes" id="UP000002892"/>
    </source>
</evidence>
<dbReference type="GO" id="GO:0032259">
    <property type="term" value="P:methylation"/>
    <property type="evidence" value="ECO:0007669"/>
    <property type="project" value="UniProtKB-KW"/>
</dbReference>
<dbReference type="InterPro" id="IPR029063">
    <property type="entry name" value="SAM-dependent_MTases_sf"/>
</dbReference>
<dbReference type="STRING" id="646529.Desaci_1165"/>
<gene>
    <name evidence="3" type="ordered locus">Desaci_1165</name>
</gene>
<dbReference type="eggNOG" id="COG0500">
    <property type="taxonomic scope" value="Bacteria"/>
</dbReference>
<dbReference type="EMBL" id="CP003639">
    <property type="protein sequence ID" value="AFM40199.1"/>
    <property type="molecule type" value="Genomic_DNA"/>
</dbReference>
<accession>I4D325</accession>
<keyword evidence="4" id="KW-1185">Reference proteome</keyword>
<evidence type="ECO:0000256" key="1">
    <source>
        <dbReference type="ARBA" id="ARBA00022679"/>
    </source>
</evidence>
<keyword evidence="3" id="KW-0489">Methyltransferase</keyword>
<protein>
    <submittedName>
        <fullName evidence="3">Methylase involved in ubiquinone/menaquinone biosynthesis</fullName>
    </submittedName>
</protein>
<dbReference type="Pfam" id="PF13649">
    <property type="entry name" value="Methyltransf_25"/>
    <property type="match status" value="1"/>
</dbReference>
<dbReference type="HOGENOM" id="CLU_808327_0_0_9"/>
<name>I4D325_DESAJ</name>
<feature type="domain" description="Methyltransferase" evidence="2">
    <location>
        <begin position="162"/>
        <end position="265"/>
    </location>
</feature>
<dbReference type="Gene3D" id="3.40.50.150">
    <property type="entry name" value="Vaccinia Virus protein VP39"/>
    <property type="match status" value="1"/>
</dbReference>
<dbReference type="PANTHER" id="PTHR43861">
    <property type="entry name" value="TRANS-ACONITATE 2-METHYLTRANSFERASE-RELATED"/>
    <property type="match status" value="1"/>
</dbReference>
<dbReference type="Proteomes" id="UP000002892">
    <property type="component" value="Chromosome"/>
</dbReference>